<keyword evidence="6" id="KW-0406">Ion transport</keyword>
<evidence type="ECO:0000256" key="4">
    <source>
        <dbReference type="ARBA" id="ARBA00022781"/>
    </source>
</evidence>
<dbReference type="GO" id="GO:0016020">
    <property type="term" value="C:membrane"/>
    <property type="evidence" value="ECO:0007669"/>
    <property type="project" value="UniProtKB-SubCell"/>
</dbReference>
<feature type="region of interest" description="Disordered" evidence="9">
    <location>
        <begin position="66"/>
        <end position="98"/>
    </location>
</feature>
<accession>A0A7S4FXV9</accession>
<dbReference type="PANTHER" id="PTHR33650">
    <property type="entry name" value="CHLOROPLAST ENVELOPE MEMBRANE PROTEIN-RELATED"/>
    <property type="match status" value="1"/>
</dbReference>
<evidence type="ECO:0000256" key="3">
    <source>
        <dbReference type="ARBA" id="ARBA00022692"/>
    </source>
</evidence>
<sequence length="408" mass="45164">MERHNAHIVAAISCSVLLLGLVVTYGLHGSPRALDLHMAPLQGTRTAQVPSFVTVPASRVPPLGPSAAHSASFVRPGQSGRGAYPPIQPSHLTPLDDPSARTRTALGAASAGRALVWCGMLLGLAGAMRGFLTAAKPPNNGQWAMAAAAAELPGEKGVEWFTSLFTPPPEKVQPNKLLSDYDVKEGSEKYSWWRLWHIPLAVVALLCAVNAANSITIWWMMMQPALPLGHAQHEAVEAGIQHLKNGLRYQEIMQGISFSPAEIAEKVQAATVALKEKEHVHMVQAAAHRMADTCVAITVFVCALWRRKDLRGIWDQTRFLMRKHFRTLLRVLVMVFITDVFCGFHSNELWHELMEFAFHRYGFHSHHGHDIINMVKMTFPVICDTLFKFAVFSYVQTKTQVLLKDFDG</sequence>
<dbReference type="InterPro" id="IPR004282">
    <property type="entry name" value="CemA"/>
</dbReference>
<keyword evidence="5 10" id="KW-1133">Transmembrane helix</keyword>
<dbReference type="EMBL" id="HBJA01085786">
    <property type="protein sequence ID" value="CAE0818726.1"/>
    <property type="molecule type" value="Transcribed_RNA"/>
</dbReference>
<comment type="subcellular location">
    <subcellularLocation>
        <location evidence="1">Membrane</location>
        <topology evidence="1">Multi-pass membrane protein</topology>
    </subcellularLocation>
</comment>
<evidence type="ECO:0000256" key="1">
    <source>
        <dbReference type="ARBA" id="ARBA00004141"/>
    </source>
</evidence>
<dbReference type="Pfam" id="PF03040">
    <property type="entry name" value="CemA"/>
    <property type="match status" value="1"/>
</dbReference>
<gene>
    <name evidence="11" type="ORF">EGYM00163_LOCUS29894</name>
</gene>
<comment type="similarity">
    <text evidence="8">Belongs to the CemA family.</text>
</comment>
<evidence type="ECO:0000256" key="9">
    <source>
        <dbReference type="SAM" id="MobiDB-lite"/>
    </source>
</evidence>
<evidence type="ECO:0000256" key="6">
    <source>
        <dbReference type="ARBA" id="ARBA00023065"/>
    </source>
</evidence>
<reference evidence="11" key="1">
    <citation type="submission" date="2021-01" db="EMBL/GenBank/DDBJ databases">
        <authorList>
            <person name="Corre E."/>
            <person name="Pelletier E."/>
            <person name="Niang G."/>
            <person name="Scheremetjew M."/>
            <person name="Finn R."/>
            <person name="Kale V."/>
            <person name="Holt S."/>
            <person name="Cochrane G."/>
            <person name="Meng A."/>
            <person name="Brown T."/>
            <person name="Cohen L."/>
        </authorList>
    </citation>
    <scope>NUCLEOTIDE SEQUENCE</scope>
    <source>
        <strain evidence="11">CCMP1594</strain>
    </source>
</reference>
<organism evidence="11">
    <name type="scientific">Eutreptiella gymnastica</name>
    <dbReference type="NCBI Taxonomy" id="73025"/>
    <lineage>
        <taxon>Eukaryota</taxon>
        <taxon>Discoba</taxon>
        <taxon>Euglenozoa</taxon>
        <taxon>Euglenida</taxon>
        <taxon>Spirocuta</taxon>
        <taxon>Euglenophyceae</taxon>
        <taxon>Eutreptiales</taxon>
        <taxon>Eutreptiaceae</taxon>
        <taxon>Eutreptiella</taxon>
    </lineage>
</organism>
<keyword evidence="3 10" id="KW-0812">Transmembrane</keyword>
<protein>
    <submittedName>
        <fullName evidence="11">Uncharacterized protein</fullName>
    </submittedName>
</protein>
<dbReference type="GO" id="GO:1902600">
    <property type="term" value="P:proton transmembrane transport"/>
    <property type="evidence" value="ECO:0007669"/>
    <property type="project" value="UniProtKB-KW"/>
</dbReference>
<feature type="transmembrane region" description="Helical" evidence="10">
    <location>
        <begin position="6"/>
        <end position="27"/>
    </location>
</feature>
<evidence type="ECO:0000256" key="5">
    <source>
        <dbReference type="ARBA" id="ARBA00022989"/>
    </source>
</evidence>
<keyword evidence="2" id="KW-0813">Transport</keyword>
<proteinExistence type="inferred from homology"/>
<evidence type="ECO:0000256" key="2">
    <source>
        <dbReference type="ARBA" id="ARBA00022448"/>
    </source>
</evidence>
<keyword evidence="7 10" id="KW-0472">Membrane</keyword>
<feature type="transmembrane region" description="Helical" evidence="10">
    <location>
        <begin position="198"/>
        <end position="221"/>
    </location>
</feature>
<feature type="transmembrane region" description="Helical" evidence="10">
    <location>
        <begin position="327"/>
        <end position="346"/>
    </location>
</feature>
<name>A0A7S4FXV9_9EUGL</name>
<dbReference type="AlphaFoldDB" id="A0A7S4FXV9"/>
<feature type="transmembrane region" description="Helical" evidence="10">
    <location>
        <begin position="286"/>
        <end position="306"/>
    </location>
</feature>
<evidence type="ECO:0000313" key="11">
    <source>
        <dbReference type="EMBL" id="CAE0818726.1"/>
    </source>
</evidence>
<evidence type="ECO:0000256" key="10">
    <source>
        <dbReference type="SAM" id="Phobius"/>
    </source>
</evidence>
<keyword evidence="4" id="KW-0375">Hydrogen ion transport</keyword>
<evidence type="ECO:0000256" key="7">
    <source>
        <dbReference type="ARBA" id="ARBA00023136"/>
    </source>
</evidence>
<evidence type="ECO:0000256" key="8">
    <source>
        <dbReference type="ARBA" id="ARBA00043980"/>
    </source>
</evidence>